<evidence type="ECO:0000259" key="4">
    <source>
        <dbReference type="Pfam" id="PF22903"/>
    </source>
</evidence>
<proteinExistence type="inferred from homology"/>
<accession>A0A2V1CZG6</accession>
<keyword evidence="7" id="KW-1185">Reference proteome</keyword>
<feature type="chain" id="PRO_5015911617" description="AttH domain-containing protein" evidence="3">
    <location>
        <begin position="22"/>
        <end position="446"/>
    </location>
</feature>
<dbReference type="EMBL" id="KZ806134">
    <property type="protein sequence ID" value="PVH90729.1"/>
    <property type="molecule type" value="Genomic_DNA"/>
</dbReference>
<comment type="similarity">
    <text evidence="2">Belongs to the Diels-Alderase family.</text>
</comment>
<dbReference type="SUPFAM" id="SSF159245">
    <property type="entry name" value="AttH-like"/>
    <property type="match status" value="1"/>
</dbReference>
<evidence type="ECO:0000313" key="7">
    <source>
        <dbReference type="Proteomes" id="UP000244855"/>
    </source>
</evidence>
<keyword evidence="3" id="KW-0732">Signal</keyword>
<evidence type="ECO:0008006" key="8">
    <source>
        <dbReference type="Google" id="ProtNLM"/>
    </source>
</evidence>
<reference evidence="6 7" key="1">
    <citation type="journal article" date="2018" name="Sci. Rep.">
        <title>Comparative genomics provides insights into the lifestyle and reveals functional heterogeneity of dark septate endophytic fungi.</title>
        <authorList>
            <person name="Knapp D.G."/>
            <person name="Nemeth J.B."/>
            <person name="Barry K."/>
            <person name="Hainaut M."/>
            <person name="Henrissat B."/>
            <person name="Johnson J."/>
            <person name="Kuo A."/>
            <person name="Lim J.H.P."/>
            <person name="Lipzen A."/>
            <person name="Nolan M."/>
            <person name="Ohm R.A."/>
            <person name="Tamas L."/>
            <person name="Grigoriev I.V."/>
            <person name="Spatafora J.W."/>
            <person name="Nagy L.G."/>
            <person name="Kovacs G.M."/>
        </authorList>
    </citation>
    <scope>NUCLEOTIDE SEQUENCE [LARGE SCALE GENOMIC DNA]</scope>
    <source>
        <strain evidence="6 7">DSE2036</strain>
    </source>
</reference>
<protein>
    <recommendedName>
        <fullName evidence="8">AttH domain-containing protein</fullName>
    </recommendedName>
</protein>
<dbReference type="OrthoDB" id="5344254at2759"/>
<evidence type="ECO:0000259" key="5">
    <source>
        <dbReference type="Pfam" id="PF24137"/>
    </source>
</evidence>
<dbReference type="Proteomes" id="UP000244855">
    <property type="component" value="Unassembled WGS sequence"/>
</dbReference>
<dbReference type="AlphaFoldDB" id="A0A2V1CZG6"/>
<feature type="signal peptide" evidence="3">
    <location>
        <begin position="1"/>
        <end position="21"/>
    </location>
</feature>
<evidence type="ECO:0000256" key="2">
    <source>
        <dbReference type="ARBA" id="ARBA00046325"/>
    </source>
</evidence>
<evidence type="ECO:0000256" key="3">
    <source>
        <dbReference type="SAM" id="SignalP"/>
    </source>
</evidence>
<organism evidence="6 7">
    <name type="scientific">Periconia macrospinosa</name>
    <dbReference type="NCBI Taxonomy" id="97972"/>
    <lineage>
        <taxon>Eukaryota</taxon>
        <taxon>Fungi</taxon>
        <taxon>Dikarya</taxon>
        <taxon>Ascomycota</taxon>
        <taxon>Pezizomycotina</taxon>
        <taxon>Dothideomycetes</taxon>
        <taxon>Pleosporomycetidae</taxon>
        <taxon>Pleosporales</taxon>
        <taxon>Massarineae</taxon>
        <taxon>Periconiaceae</taxon>
        <taxon>Periconia</taxon>
    </lineage>
</organism>
<name>A0A2V1CZG6_9PLEO</name>
<dbReference type="STRING" id="97972.A0A2V1CZG6"/>
<evidence type="ECO:0000256" key="1">
    <source>
        <dbReference type="ARBA" id="ARBA00023235"/>
    </source>
</evidence>
<dbReference type="InterPro" id="IPR056402">
    <property type="entry name" value="DA_N"/>
</dbReference>
<feature type="domain" description="Diels-Alderase C-terminal" evidence="4">
    <location>
        <begin position="231"/>
        <end position="366"/>
    </location>
</feature>
<dbReference type="GO" id="GO:0016853">
    <property type="term" value="F:isomerase activity"/>
    <property type="evidence" value="ECO:0007669"/>
    <property type="project" value="UniProtKB-KW"/>
</dbReference>
<keyword evidence="1" id="KW-0413">Isomerase</keyword>
<gene>
    <name evidence="6" type="ORF">DM02DRAFT_647515</name>
</gene>
<sequence>MADMFLLATFLASAVTATSLAKLGCTTDTVHAGVSTNGTIRMNENPLLPFDSPMTDGFNSTVGEEWSFEAVSEDGKAGMGWMLSRGTIAGNPLAQRSIITIVWPNGTRYMESDFADVSTIQMCKDSTIGTWSNETSGMNWSFESSNDYSHTVVTIDSATIKGTITLDSLSPAVYPNGLVYPDSRGNALFAPYIYWAETVPVATTEVNLVVNGTPYTTKGIGGRERNWNSFNWASLSLTWNMLRATAGPYTLMAWVYTSKVDGQTYFTSMIMEGKEVVFRTQEREASTTSTFGSFDLAYGGAVHLTSDPSGEPLPPSKHTGYVLEMVDPEAKKHWKFEIDYTQTVYLFPSSNVTRVGGFVGALKGGLYTSFPPRTLPCLSSSNPTSTPSSPFPPKSTVVLTGLAWPLASSPRASSQNVFPNSKSSGRALNVINSSPSVQTNSSPIMV</sequence>
<evidence type="ECO:0000313" key="6">
    <source>
        <dbReference type="EMBL" id="PVH90729.1"/>
    </source>
</evidence>
<feature type="domain" description="Diels-Alderase N-terminal" evidence="5">
    <location>
        <begin position="54"/>
        <end position="227"/>
    </location>
</feature>
<dbReference type="Pfam" id="PF24137">
    <property type="entry name" value="DA_N"/>
    <property type="match status" value="1"/>
</dbReference>
<dbReference type="Pfam" id="PF22903">
    <property type="entry name" value="DA_C"/>
    <property type="match status" value="1"/>
</dbReference>
<dbReference type="InterPro" id="IPR054499">
    <property type="entry name" value="DA_C"/>
</dbReference>